<dbReference type="PANTHER" id="PTHR23407:SF1">
    <property type="entry name" value="5-FORMYLTETRAHYDROFOLATE CYCLO-LIGASE"/>
    <property type="match status" value="1"/>
</dbReference>
<keyword evidence="6" id="KW-1185">Reference proteome</keyword>
<evidence type="ECO:0000256" key="3">
    <source>
        <dbReference type="ARBA" id="ARBA00022840"/>
    </source>
</evidence>
<keyword evidence="4" id="KW-0479">Metal-binding</keyword>
<evidence type="ECO:0000313" key="6">
    <source>
        <dbReference type="Proteomes" id="UP000783253"/>
    </source>
</evidence>
<keyword evidence="5" id="KW-0436">Ligase</keyword>
<comment type="catalytic activity">
    <reaction evidence="4">
        <text>(6S)-5-formyl-5,6,7,8-tetrahydrofolate + ATP = (6R)-5,10-methenyltetrahydrofolate + ADP + phosphate</text>
        <dbReference type="Rhea" id="RHEA:10488"/>
        <dbReference type="ChEBI" id="CHEBI:30616"/>
        <dbReference type="ChEBI" id="CHEBI:43474"/>
        <dbReference type="ChEBI" id="CHEBI:57455"/>
        <dbReference type="ChEBI" id="CHEBI:57457"/>
        <dbReference type="ChEBI" id="CHEBI:456216"/>
        <dbReference type="EC" id="6.3.3.2"/>
    </reaction>
</comment>
<evidence type="ECO:0000256" key="2">
    <source>
        <dbReference type="ARBA" id="ARBA00022741"/>
    </source>
</evidence>
<keyword evidence="4" id="KW-0460">Magnesium</keyword>
<comment type="cofactor">
    <cofactor evidence="4">
        <name>Mg(2+)</name>
        <dbReference type="ChEBI" id="CHEBI:18420"/>
    </cofactor>
</comment>
<gene>
    <name evidence="5" type="ORF">K3152_05405</name>
</gene>
<proteinExistence type="inferred from homology"/>
<evidence type="ECO:0000313" key="5">
    <source>
        <dbReference type="EMBL" id="MBX7457676.1"/>
    </source>
</evidence>
<evidence type="ECO:0000256" key="1">
    <source>
        <dbReference type="ARBA" id="ARBA00010638"/>
    </source>
</evidence>
<accession>A0ABS7IZQ3</accession>
<sequence>MTKDELRKQLRTARRDHVAALPDSMRGLVFHRPPAPLLDLVPEGAVVGLYRANPFEAPAASYAKFFLDRGHEIALPRFASRNAPMEFARHSDPYEEEDLEVGPFGLLQPFEDAPVLEPDVLFVPLIGFTDSGARLGQGGGHYDRWLADRPQATPIGLAWDCQLAETLPTEEHDQPLRAVVTPTRLYGPFA</sequence>
<dbReference type="SUPFAM" id="SSF100950">
    <property type="entry name" value="NagB/RpiA/CoA transferase-like"/>
    <property type="match status" value="1"/>
</dbReference>
<dbReference type="PIRSF" id="PIRSF006806">
    <property type="entry name" value="FTHF_cligase"/>
    <property type="match status" value="1"/>
</dbReference>
<dbReference type="InterPro" id="IPR037171">
    <property type="entry name" value="NagB/RpiA_transferase-like"/>
</dbReference>
<dbReference type="NCBIfam" id="TIGR02727">
    <property type="entry name" value="MTHFS_bact"/>
    <property type="match status" value="1"/>
</dbReference>
<dbReference type="InterPro" id="IPR024185">
    <property type="entry name" value="FTHF_cligase-like_sf"/>
</dbReference>
<protein>
    <recommendedName>
        <fullName evidence="4">5-formyltetrahydrofolate cyclo-ligase</fullName>
        <ecNumber evidence="4">6.3.3.2</ecNumber>
    </recommendedName>
</protein>
<organism evidence="5 6">
    <name type="scientific">Qipengyuania polymorpha</name>
    <dbReference type="NCBI Taxonomy" id="2867234"/>
    <lineage>
        <taxon>Bacteria</taxon>
        <taxon>Pseudomonadati</taxon>
        <taxon>Pseudomonadota</taxon>
        <taxon>Alphaproteobacteria</taxon>
        <taxon>Sphingomonadales</taxon>
        <taxon>Erythrobacteraceae</taxon>
        <taxon>Qipengyuania</taxon>
    </lineage>
</organism>
<comment type="similarity">
    <text evidence="1 4">Belongs to the 5-formyltetrahydrofolate cyclo-ligase family.</text>
</comment>
<dbReference type="GO" id="GO:0030272">
    <property type="term" value="F:5-formyltetrahydrofolate cyclo-ligase activity"/>
    <property type="evidence" value="ECO:0007669"/>
    <property type="project" value="UniProtKB-EC"/>
</dbReference>
<name>A0ABS7IZQ3_9SPHN</name>
<dbReference type="EMBL" id="JAIGNK010000002">
    <property type="protein sequence ID" value="MBX7457676.1"/>
    <property type="molecule type" value="Genomic_DNA"/>
</dbReference>
<comment type="caution">
    <text evidence="5">The sequence shown here is derived from an EMBL/GenBank/DDBJ whole genome shotgun (WGS) entry which is preliminary data.</text>
</comment>
<dbReference type="Pfam" id="PF01812">
    <property type="entry name" value="5-FTHF_cyc-lig"/>
    <property type="match status" value="1"/>
</dbReference>
<dbReference type="PANTHER" id="PTHR23407">
    <property type="entry name" value="ATPASE INHIBITOR/5-FORMYLTETRAHYDROFOLATE CYCLO-LIGASE"/>
    <property type="match status" value="1"/>
</dbReference>
<dbReference type="RefSeq" id="WP_221573118.1">
    <property type="nucleotide sequence ID" value="NZ_JAIGNK010000002.1"/>
</dbReference>
<dbReference type="Proteomes" id="UP000783253">
    <property type="component" value="Unassembled WGS sequence"/>
</dbReference>
<evidence type="ECO:0000256" key="4">
    <source>
        <dbReference type="RuleBase" id="RU361279"/>
    </source>
</evidence>
<dbReference type="Gene3D" id="3.40.50.10420">
    <property type="entry name" value="NagB/RpiA/CoA transferase-like"/>
    <property type="match status" value="1"/>
</dbReference>
<keyword evidence="3 4" id="KW-0067">ATP-binding</keyword>
<reference evidence="5 6" key="1">
    <citation type="submission" date="2021-08" db="EMBL/GenBank/DDBJ databases">
        <title>Comparative Genomics Analysis of the Genus Qipengyuania Reveals Extensive Genetic Diversity and Metabolic Versatility, Including the Description of Fifteen Novel Species.</title>
        <authorList>
            <person name="Liu Y."/>
        </authorList>
    </citation>
    <scope>NUCLEOTIDE SEQUENCE [LARGE SCALE GENOMIC DNA]</scope>
    <source>
        <strain evidence="5 6">1NDH17</strain>
    </source>
</reference>
<dbReference type="InterPro" id="IPR002698">
    <property type="entry name" value="FTHF_cligase"/>
</dbReference>
<keyword evidence="2 4" id="KW-0547">Nucleotide-binding</keyword>
<dbReference type="EC" id="6.3.3.2" evidence="4"/>